<feature type="chain" id="PRO_5046822310" evidence="2">
    <location>
        <begin position="22"/>
        <end position="285"/>
    </location>
</feature>
<organism evidence="4 5">
    <name type="scientific">Nannocystis bainbridge</name>
    <dbReference type="NCBI Taxonomy" id="2995303"/>
    <lineage>
        <taxon>Bacteria</taxon>
        <taxon>Pseudomonadati</taxon>
        <taxon>Myxococcota</taxon>
        <taxon>Polyangia</taxon>
        <taxon>Nannocystales</taxon>
        <taxon>Nannocystaceae</taxon>
        <taxon>Nannocystis</taxon>
    </lineage>
</organism>
<dbReference type="PANTHER" id="PTHR30469:SF15">
    <property type="entry name" value="HLYD FAMILY OF SECRETION PROTEINS"/>
    <property type="match status" value="1"/>
</dbReference>
<dbReference type="Proteomes" id="UP001221686">
    <property type="component" value="Unassembled WGS sequence"/>
</dbReference>
<dbReference type="SUPFAM" id="SSF111369">
    <property type="entry name" value="HlyD-like secretion proteins"/>
    <property type="match status" value="1"/>
</dbReference>
<dbReference type="Gene3D" id="1.10.287.470">
    <property type="entry name" value="Helix hairpin bin"/>
    <property type="match status" value="1"/>
</dbReference>
<dbReference type="InterPro" id="IPR058792">
    <property type="entry name" value="Beta-barrel_RND_2"/>
</dbReference>
<sequence length="285" mass="30076">MSFVPCLLAALLAACSEPAPARVDAAPAEHRPASTTAPALAPAPMVGVLVPEAEVVLVSSGFSRLERLDLEVGDHVDQGEVVAEMDVRGDRSELAAATAAWKASSAELERLELELDRARVTRADVEQLEDYVSRAELREQRYAEKLAAARKRGAGASMSQQRSKMEEATARIAEAELRAPFAGVIASRHVDAGATLTAGEPVVRLISDARVLRFAVPEARSQALRLGAPVSVRFAGGPEVAAEVITIAPEIEVGTRLIFAEARLAGDQAAALRVGTVAEVRFAGD</sequence>
<keyword evidence="2" id="KW-0732">Signal</keyword>
<keyword evidence="5" id="KW-1185">Reference proteome</keyword>
<reference evidence="4 5" key="1">
    <citation type="submission" date="2022-11" db="EMBL/GenBank/DDBJ databases">
        <title>Minimal conservation of predation-associated metabolite biosynthetic gene clusters underscores biosynthetic potential of Myxococcota including descriptions for ten novel species: Archangium lansinium sp. nov., Myxococcus landrumus sp. nov., Nannocystis bai.</title>
        <authorList>
            <person name="Ahearne A."/>
            <person name="Stevens C."/>
            <person name="Dowd S."/>
        </authorList>
    </citation>
    <scope>NUCLEOTIDE SEQUENCE [LARGE SCALE GENOMIC DNA]</scope>
    <source>
        <strain evidence="4 5">BB15-2</strain>
    </source>
</reference>
<dbReference type="RefSeq" id="WP_272085233.1">
    <property type="nucleotide sequence ID" value="NZ_JAQNDL010000001.1"/>
</dbReference>
<evidence type="ECO:0000259" key="3">
    <source>
        <dbReference type="Pfam" id="PF25954"/>
    </source>
</evidence>
<evidence type="ECO:0000313" key="4">
    <source>
        <dbReference type="EMBL" id="MDC0716742.1"/>
    </source>
</evidence>
<gene>
    <name evidence="4" type="ORF">POL25_07555</name>
</gene>
<feature type="domain" description="CusB-like beta-barrel" evidence="3">
    <location>
        <begin position="213"/>
        <end position="284"/>
    </location>
</feature>
<name>A0ABT5DSX4_9BACT</name>
<protein>
    <submittedName>
        <fullName evidence="4">Efflux RND transporter periplasmic adaptor subunit</fullName>
    </submittedName>
</protein>
<comment type="caution">
    <text evidence="4">The sequence shown here is derived from an EMBL/GenBank/DDBJ whole genome shotgun (WGS) entry which is preliminary data.</text>
</comment>
<feature type="coiled-coil region" evidence="1">
    <location>
        <begin position="108"/>
        <end position="178"/>
    </location>
</feature>
<keyword evidence="1" id="KW-0175">Coiled coil</keyword>
<evidence type="ECO:0000256" key="1">
    <source>
        <dbReference type="SAM" id="Coils"/>
    </source>
</evidence>
<dbReference type="Gene3D" id="2.40.50.100">
    <property type="match status" value="1"/>
</dbReference>
<accession>A0ABT5DSX4</accession>
<dbReference type="EMBL" id="JAQNDL010000001">
    <property type="protein sequence ID" value="MDC0716742.1"/>
    <property type="molecule type" value="Genomic_DNA"/>
</dbReference>
<dbReference type="PANTHER" id="PTHR30469">
    <property type="entry name" value="MULTIDRUG RESISTANCE PROTEIN MDTA"/>
    <property type="match status" value="1"/>
</dbReference>
<dbReference type="Gene3D" id="2.40.30.170">
    <property type="match status" value="1"/>
</dbReference>
<evidence type="ECO:0000256" key="2">
    <source>
        <dbReference type="SAM" id="SignalP"/>
    </source>
</evidence>
<evidence type="ECO:0000313" key="5">
    <source>
        <dbReference type="Proteomes" id="UP001221686"/>
    </source>
</evidence>
<dbReference type="Pfam" id="PF25954">
    <property type="entry name" value="Beta-barrel_RND_2"/>
    <property type="match status" value="1"/>
</dbReference>
<proteinExistence type="predicted"/>
<feature type="signal peptide" evidence="2">
    <location>
        <begin position="1"/>
        <end position="21"/>
    </location>
</feature>